<dbReference type="Gene3D" id="3.20.20.370">
    <property type="entry name" value="Glycoside hydrolase/deacetylase"/>
    <property type="match status" value="1"/>
</dbReference>
<dbReference type="RefSeq" id="WP_340604441.1">
    <property type="nucleotide sequence ID" value="NZ_JBBMXV010000003.1"/>
</dbReference>
<keyword evidence="4" id="KW-1185">Reference proteome</keyword>
<accession>A0ABD5V8C8</accession>
<reference evidence="3 4" key="1">
    <citation type="journal article" date="2019" name="Int. J. Syst. Evol. Microbiol.">
        <title>The Global Catalogue of Microorganisms (GCM) 10K type strain sequencing project: providing services to taxonomists for standard genome sequencing and annotation.</title>
        <authorList>
            <consortium name="The Broad Institute Genomics Platform"/>
            <consortium name="The Broad Institute Genome Sequencing Center for Infectious Disease"/>
            <person name="Wu L."/>
            <person name="Ma J."/>
        </authorList>
    </citation>
    <scope>NUCLEOTIDE SEQUENCE [LARGE SCALE GENOMIC DNA]</scope>
    <source>
        <strain evidence="3 4">CGMCC 1.3240</strain>
    </source>
</reference>
<feature type="transmembrane region" description="Helical" evidence="2">
    <location>
        <begin position="83"/>
        <end position="103"/>
    </location>
</feature>
<organism evidence="3 4">
    <name type="scientific">Halalkalicoccus tibetensis</name>
    <dbReference type="NCBI Taxonomy" id="175632"/>
    <lineage>
        <taxon>Archaea</taxon>
        <taxon>Methanobacteriati</taxon>
        <taxon>Methanobacteriota</taxon>
        <taxon>Stenosarchaea group</taxon>
        <taxon>Halobacteria</taxon>
        <taxon>Halobacteriales</taxon>
        <taxon>Halococcaceae</taxon>
        <taxon>Halalkalicoccus</taxon>
    </lineage>
</organism>
<sequence length="421" mass="46786">MDARSAFEDGCPKCSQSTAAETFDVVETIARCRECGHWQAPVADGGGVSQPISVNFPELPELGQPLTWLPSWLVPKSERRQQLLSSAIVVMVLMAGVTGALAASPLLETTPTATEAAADSEWEEYESIVIFRNDDIQPWYSTEEMRAVDGVFIDEEVPVTLGIIPNPGGDLPITDDEDTCEYLGSLEADHPGQFEMSLHGYTHEEKTDFYGGSEFGGVPYETQAEWLAEGEELLGQCVESPSKTFVPPMNTYDENTAELLAEEEYTVVSGGDWFTDGYYDVDEDEYYFEAGGMLHVPENQAFEDWGAYDGTGEVPFEDTETLTGAFDETHADNGVHVQMIHYQYFTSEERLDQLRDLIQHMKATDDVGFMTLEQLSKGLENGTVERTDDGWRVLEPIEHTSAEDEETLEDELARAPAEDDR</sequence>
<keyword evidence="2" id="KW-0812">Transmembrane</keyword>
<evidence type="ECO:0000256" key="1">
    <source>
        <dbReference type="SAM" id="MobiDB-lite"/>
    </source>
</evidence>
<proteinExistence type="predicted"/>
<dbReference type="InterPro" id="IPR011330">
    <property type="entry name" value="Glyco_hydro/deAcase_b/a-brl"/>
</dbReference>
<keyword evidence="2" id="KW-0472">Membrane</keyword>
<evidence type="ECO:0000313" key="3">
    <source>
        <dbReference type="EMBL" id="MFC6905911.1"/>
    </source>
</evidence>
<gene>
    <name evidence="3" type="ORF">ACFQGH_11985</name>
</gene>
<dbReference type="AlphaFoldDB" id="A0ABD5V8C8"/>
<dbReference type="InterPro" id="IPR018763">
    <property type="entry name" value="DUF2334"/>
</dbReference>
<dbReference type="SUPFAM" id="SSF88713">
    <property type="entry name" value="Glycoside hydrolase/deacetylase"/>
    <property type="match status" value="1"/>
</dbReference>
<dbReference type="Proteomes" id="UP001596312">
    <property type="component" value="Unassembled WGS sequence"/>
</dbReference>
<evidence type="ECO:0000313" key="4">
    <source>
        <dbReference type="Proteomes" id="UP001596312"/>
    </source>
</evidence>
<feature type="compositionally biased region" description="Basic and acidic residues" evidence="1">
    <location>
        <begin position="411"/>
        <end position="421"/>
    </location>
</feature>
<protein>
    <submittedName>
        <fullName evidence="3">DUF2334 domain-containing protein</fullName>
    </submittedName>
</protein>
<keyword evidence="2" id="KW-1133">Transmembrane helix</keyword>
<evidence type="ECO:0000256" key="2">
    <source>
        <dbReference type="SAM" id="Phobius"/>
    </source>
</evidence>
<feature type="region of interest" description="Disordered" evidence="1">
    <location>
        <begin position="397"/>
        <end position="421"/>
    </location>
</feature>
<dbReference type="EMBL" id="JBHSXQ010000003">
    <property type="protein sequence ID" value="MFC6905911.1"/>
    <property type="molecule type" value="Genomic_DNA"/>
</dbReference>
<dbReference type="Pfam" id="PF10096">
    <property type="entry name" value="DUF2334"/>
    <property type="match status" value="1"/>
</dbReference>
<comment type="caution">
    <text evidence="3">The sequence shown here is derived from an EMBL/GenBank/DDBJ whole genome shotgun (WGS) entry which is preliminary data.</text>
</comment>
<name>A0ABD5V8C8_9EURY</name>